<dbReference type="EMBL" id="VDUZ01000023">
    <property type="protein sequence ID" value="TXL73744.1"/>
    <property type="molecule type" value="Genomic_DNA"/>
</dbReference>
<sequence length="65" mass="7070">MLIPKLGDDAAAQAGLALVCKLMDALVAKRMVTRAEIDDIFDAVADELSQDQRAWAEDLIEILKA</sequence>
<dbReference type="AlphaFoldDB" id="A0A5C8PJP7"/>
<evidence type="ECO:0000313" key="1">
    <source>
        <dbReference type="EMBL" id="TXL73744.1"/>
    </source>
</evidence>
<protein>
    <submittedName>
        <fullName evidence="1">Uncharacterized protein</fullName>
    </submittedName>
</protein>
<dbReference type="Proteomes" id="UP000321638">
    <property type="component" value="Unassembled WGS sequence"/>
</dbReference>
<dbReference type="RefSeq" id="WP_147848788.1">
    <property type="nucleotide sequence ID" value="NZ_DATAJT010000061.1"/>
</dbReference>
<name>A0A5C8PJP7_9HYPH</name>
<reference evidence="1 2" key="1">
    <citation type="submission" date="2019-06" db="EMBL/GenBank/DDBJ databases">
        <title>New taxonomy in bacterial strain CC-CFT640, isolated from vineyard.</title>
        <authorList>
            <person name="Lin S.-Y."/>
            <person name="Tsai C.-F."/>
            <person name="Young C.-C."/>
        </authorList>
    </citation>
    <scope>NUCLEOTIDE SEQUENCE [LARGE SCALE GENOMIC DNA]</scope>
    <source>
        <strain evidence="1 2">CC-CFT640</strain>
    </source>
</reference>
<evidence type="ECO:0000313" key="2">
    <source>
        <dbReference type="Proteomes" id="UP000321638"/>
    </source>
</evidence>
<gene>
    <name evidence="1" type="ORF">FHP25_20275</name>
</gene>
<keyword evidence="2" id="KW-1185">Reference proteome</keyword>
<organism evidence="1 2">
    <name type="scientific">Vineibacter terrae</name>
    <dbReference type="NCBI Taxonomy" id="2586908"/>
    <lineage>
        <taxon>Bacteria</taxon>
        <taxon>Pseudomonadati</taxon>
        <taxon>Pseudomonadota</taxon>
        <taxon>Alphaproteobacteria</taxon>
        <taxon>Hyphomicrobiales</taxon>
        <taxon>Vineibacter</taxon>
    </lineage>
</organism>
<proteinExistence type="predicted"/>
<accession>A0A5C8PJP7</accession>
<comment type="caution">
    <text evidence="1">The sequence shown here is derived from an EMBL/GenBank/DDBJ whole genome shotgun (WGS) entry which is preliminary data.</text>
</comment>